<dbReference type="Gene3D" id="3.30.420.110">
    <property type="entry name" value="MutS, connector domain"/>
    <property type="match status" value="1"/>
</dbReference>
<dbReference type="InterPro" id="IPR000432">
    <property type="entry name" value="DNA_mismatch_repair_MutS_C"/>
</dbReference>
<dbReference type="SUPFAM" id="SSF52540">
    <property type="entry name" value="P-loop containing nucleoside triphosphate hydrolases"/>
    <property type="match status" value="1"/>
</dbReference>
<dbReference type="GO" id="GO:0140664">
    <property type="term" value="F:ATP-dependent DNA damage sensor activity"/>
    <property type="evidence" value="ECO:0007669"/>
    <property type="project" value="InterPro"/>
</dbReference>
<evidence type="ECO:0000256" key="4">
    <source>
        <dbReference type="ARBA" id="ARBA00022840"/>
    </source>
</evidence>
<name>A0A8H6DXQ2_COCSA</name>
<dbReference type="SUPFAM" id="SSF53150">
    <property type="entry name" value="DNA repair protein MutS, domain II"/>
    <property type="match status" value="1"/>
</dbReference>
<dbReference type="Pfam" id="PF00488">
    <property type="entry name" value="MutS_V"/>
    <property type="match status" value="1"/>
</dbReference>
<proteinExistence type="inferred from homology"/>
<dbReference type="AlphaFoldDB" id="A0A8H6DXQ2"/>
<gene>
    <name evidence="12" type="ORF">GGP41_002617</name>
</gene>
<dbReference type="Gene3D" id="1.10.1420.10">
    <property type="match status" value="1"/>
</dbReference>
<organism evidence="12 13">
    <name type="scientific">Cochliobolus sativus</name>
    <name type="common">Common root rot and spot blotch fungus</name>
    <name type="synonym">Bipolaris sorokiniana</name>
    <dbReference type="NCBI Taxonomy" id="45130"/>
    <lineage>
        <taxon>Eukaryota</taxon>
        <taxon>Fungi</taxon>
        <taxon>Dikarya</taxon>
        <taxon>Ascomycota</taxon>
        <taxon>Pezizomycotina</taxon>
        <taxon>Dothideomycetes</taxon>
        <taxon>Pleosporomycetidae</taxon>
        <taxon>Pleosporales</taxon>
        <taxon>Pleosporineae</taxon>
        <taxon>Pleosporaceae</taxon>
        <taxon>Bipolaris</taxon>
    </lineage>
</organism>
<dbReference type="InterPro" id="IPR036678">
    <property type="entry name" value="MutS_con_dom_sf"/>
</dbReference>
<keyword evidence="3" id="KW-0547">Nucleotide-binding</keyword>
<keyword evidence="4" id="KW-0067">ATP-binding</keyword>
<evidence type="ECO:0000256" key="10">
    <source>
        <dbReference type="SAM" id="MobiDB-lite"/>
    </source>
</evidence>
<evidence type="ECO:0000256" key="1">
    <source>
        <dbReference type="ARBA" id="ARBA00007094"/>
    </source>
</evidence>
<dbReference type="FunFam" id="1.10.1420.10:FF:000013">
    <property type="entry name" value="mutS protein homolog 4"/>
    <property type="match status" value="1"/>
</dbReference>
<dbReference type="Gene3D" id="3.40.50.300">
    <property type="entry name" value="P-loop containing nucleotide triphosphate hydrolases"/>
    <property type="match status" value="1"/>
</dbReference>
<feature type="region of interest" description="Disordered" evidence="10">
    <location>
        <begin position="1"/>
        <end position="25"/>
    </location>
</feature>
<dbReference type="GO" id="GO:0005524">
    <property type="term" value="F:ATP binding"/>
    <property type="evidence" value="ECO:0007669"/>
    <property type="project" value="UniProtKB-KW"/>
</dbReference>
<dbReference type="InterPro" id="IPR007860">
    <property type="entry name" value="DNA_mmatch_repair_MutS_con_dom"/>
</dbReference>
<dbReference type="SMART" id="SM00534">
    <property type="entry name" value="MUTSac"/>
    <property type="match status" value="1"/>
</dbReference>
<keyword evidence="6" id="KW-0469">Meiosis</keyword>
<evidence type="ECO:0000259" key="11">
    <source>
        <dbReference type="PROSITE" id="PS00486"/>
    </source>
</evidence>
<dbReference type="InterPro" id="IPR027417">
    <property type="entry name" value="P-loop_NTPase"/>
</dbReference>
<keyword evidence="5" id="KW-0238">DNA-binding</keyword>
<sequence length="918" mass="102465">MIQRSKLQTSQSTSGSTSYGYAGYDTTTASRPGTCRNTGRPSTARPRTGASTIARVENQHVVCAVTESRGISPTVGLAFVNLDTAEAVLCQICDSQTFVRTVHKLRVYGPSEILIVSTAASPKSKLFSIIEETLEDIGSKLTLLDRRYWAESTGYEYIQTLAFKEDAEAIQISVAGNYYAICCIAAALKYIDLGLSMVFALHSLRMRYEPSEGSMMIDVSTIHSLELVQNLRDPRSRNCLFGLINETLTPMGTRLLRSNILQPLTDPEVLGMRYAAVDEMTKKEELFFAVRAALKNFLDADRILTALIVTPKKLTLHTTEQAINQIIMLKQFVNSVDPVYEALTGTASVMLNNIRELCAPENVAVVQELIDLVINEDTTYARQPLELRNQRTYAVKSGVNGLLDVARTTYKEATEDAFQHSTELSRLQMHLQTHEYDIKLDLKYETARQFYIKIALSELEGKALPPVFTNIIRRHNHIECQTVELMKRDEAVGNLTEQVRSHMSMLFKVCEAVAMLDMASLSRCFTTIKKLIDCRLEHLRTLSRCQAYFDAQTDKLSAQPQLTDTFAIEAGRHPIKEKIIQPKFIPNDAYATQQTRFQIITGCNMSGKSTYIRSLALMTIMAQIGCYVPANYASFPILHQLFARIGTDDIIESNVSTFAAEMREIAFILRNVDQRSLIIVDELGRGTSTRDGLAIALAIAEALLSSRALVWFATHFKDLATIMSERAGVLNLHLAVDIQGEHSMTMLYKATQGVAKEVHYGLALARVVPLPPGIVEHATNAARKIEHHTIRNKKASEIVLKEKRRKLILNLKEHLVQAYNGVLEGEILSAWLSELQKEFVNRMTALEAEAISVHDESNEDTDENMSDADAYDEELPSMHARQPSIISIDSHVTSTDSESTVRAMSEASTVRAVSDNER</sequence>
<dbReference type="InterPro" id="IPR007696">
    <property type="entry name" value="DNA_mismatch_repair_MutS_core"/>
</dbReference>
<comment type="similarity">
    <text evidence="1">Belongs to the DNA mismatch repair MutS family. MSH3 subfamily.</text>
</comment>
<evidence type="ECO:0000256" key="5">
    <source>
        <dbReference type="ARBA" id="ARBA00023125"/>
    </source>
</evidence>
<feature type="compositionally biased region" description="Polar residues" evidence="10">
    <location>
        <begin position="884"/>
        <end position="908"/>
    </location>
</feature>
<dbReference type="Proteomes" id="UP000624244">
    <property type="component" value="Unassembled WGS sequence"/>
</dbReference>
<evidence type="ECO:0000256" key="9">
    <source>
        <dbReference type="ARBA" id="ARBA00073774"/>
    </source>
</evidence>
<dbReference type="GO" id="GO:0030983">
    <property type="term" value="F:mismatched DNA binding"/>
    <property type="evidence" value="ECO:0007669"/>
    <property type="project" value="InterPro"/>
</dbReference>
<comment type="subunit">
    <text evidence="7">Heterodimer consisting of MSH2-MSH3 (MutS beta). Forms a ternary complex with MutL alpha (MLH1-PMS1).</text>
</comment>
<dbReference type="PANTHER" id="PTHR11361">
    <property type="entry name" value="DNA MISMATCH REPAIR PROTEIN MUTS FAMILY MEMBER"/>
    <property type="match status" value="1"/>
</dbReference>
<dbReference type="GO" id="GO:0007131">
    <property type="term" value="P:reciprocal meiotic recombination"/>
    <property type="evidence" value="ECO:0007669"/>
    <property type="project" value="TreeGrafter"/>
</dbReference>
<evidence type="ECO:0000256" key="8">
    <source>
        <dbReference type="ARBA" id="ARBA00029792"/>
    </source>
</evidence>
<dbReference type="PIRSF" id="PIRSF005813">
    <property type="entry name" value="MSH2"/>
    <property type="match status" value="1"/>
</dbReference>
<dbReference type="Pfam" id="PF05192">
    <property type="entry name" value="MutS_III"/>
    <property type="match status" value="1"/>
</dbReference>
<comment type="caution">
    <text evidence="12">The sequence shown here is derived from an EMBL/GenBank/DDBJ whole genome shotgun (WGS) entry which is preliminary data.</text>
</comment>
<evidence type="ECO:0000313" key="13">
    <source>
        <dbReference type="Proteomes" id="UP000624244"/>
    </source>
</evidence>
<evidence type="ECO:0000256" key="2">
    <source>
        <dbReference type="ARBA" id="ARBA00022151"/>
    </source>
</evidence>
<dbReference type="GO" id="GO:0005634">
    <property type="term" value="C:nucleus"/>
    <property type="evidence" value="ECO:0007669"/>
    <property type="project" value="TreeGrafter"/>
</dbReference>
<accession>A0A8H6DXQ2</accession>
<dbReference type="EMBL" id="WNKQ01000007">
    <property type="protein sequence ID" value="KAF5850380.1"/>
    <property type="molecule type" value="Genomic_DNA"/>
</dbReference>
<evidence type="ECO:0000313" key="12">
    <source>
        <dbReference type="EMBL" id="KAF5850380.1"/>
    </source>
</evidence>
<dbReference type="SMART" id="SM00533">
    <property type="entry name" value="MUTSd"/>
    <property type="match status" value="1"/>
</dbReference>
<dbReference type="PROSITE" id="PS00486">
    <property type="entry name" value="DNA_MISMATCH_REPAIR_2"/>
    <property type="match status" value="1"/>
</dbReference>
<feature type="compositionally biased region" description="Low complexity" evidence="10">
    <location>
        <begin position="8"/>
        <end position="25"/>
    </location>
</feature>
<dbReference type="InterPro" id="IPR045076">
    <property type="entry name" value="MutS"/>
</dbReference>
<evidence type="ECO:0000256" key="3">
    <source>
        <dbReference type="ARBA" id="ARBA00022741"/>
    </source>
</evidence>
<dbReference type="SUPFAM" id="SSF48334">
    <property type="entry name" value="DNA repair protein MutS, domain III"/>
    <property type="match status" value="1"/>
</dbReference>
<dbReference type="InterPro" id="IPR011184">
    <property type="entry name" value="DNA_mismatch_repair_Msh2"/>
</dbReference>
<evidence type="ECO:0000256" key="7">
    <source>
        <dbReference type="ARBA" id="ARBA00025902"/>
    </source>
</evidence>
<feature type="domain" description="DNA mismatch repair proteins mutS family" evidence="11">
    <location>
        <begin position="676"/>
        <end position="692"/>
    </location>
</feature>
<dbReference type="Pfam" id="PF05188">
    <property type="entry name" value="MutS_II"/>
    <property type="match status" value="1"/>
</dbReference>
<reference evidence="12" key="1">
    <citation type="submission" date="2019-11" db="EMBL/GenBank/DDBJ databases">
        <title>Bipolaris sorokiniana Genome sequencing.</title>
        <authorList>
            <person name="Wang H."/>
        </authorList>
    </citation>
    <scope>NUCLEOTIDE SEQUENCE</scope>
</reference>
<feature type="region of interest" description="Disordered" evidence="10">
    <location>
        <begin position="882"/>
        <end position="918"/>
    </location>
</feature>
<dbReference type="PANTHER" id="PTHR11361:SF21">
    <property type="entry name" value="MUTS PROTEIN HOMOLOG 4"/>
    <property type="match status" value="1"/>
</dbReference>
<dbReference type="InterPro" id="IPR036187">
    <property type="entry name" value="DNA_mismatch_repair_MutS_sf"/>
</dbReference>
<evidence type="ECO:0000256" key="6">
    <source>
        <dbReference type="ARBA" id="ARBA00023254"/>
    </source>
</evidence>
<dbReference type="GO" id="GO:0006298">
    <property type="term" value="P:mismatch repair"/>
    <property type="evidence" value="ECO:0007669"/>
    <property type="project" value="InterPro"/>
</dbReference>
<protein>
    <recommendedName>
        <fullName evidence="2 9">DNA mismatch repair protein MSH3</fullName>
    </recommendedName>
    <alternativeName>
        <fullName evidence="2 9">DNA mismatch repair protein MSH3</fullName>
    </alternativeName>
    <alternativeName>
        <fullName evidence="8">MutS protein homolog 3</fullName>
    </alternativeName>
</protein>
<dbReference type="FunFam" id="3.40.50.300:FF:000870">
    <property type="entry name" value="MutS protein homolog 4"/>
    <property type="match status" value="1"/>
</dbReference>